<accession>A0ABS4NSU6</accession>
<organism evidence="1 2">
    <name type="scientific">Paenibacillus silagei</name>
    <dbReference type="NCBI Taxonomy" id="1670801"/>
    <lineage>
        <taxon>Bacteria</taxon>
        <taxon>Bacillati</taxon>
        <taxon>Bacillota</taxon>
        <taxon>Bacilli</taxon>
        <taxon>Bacillales</taxon>
        <taxon>Paenibacillaceae</taxon>
        <taxon>Paenibacillus</taxon>
    </lineage>
</organism>
<evidence type="ECO:0008006" key="3">
    <source>
        <dbReference type="Google" id="ProtNLM"/>
    </source>
</evidence>
<sequence length="65" mass="7020">MRSVPGGRSTPSVGREVRYCGAVGRRGYEVRYGGRSAPSAGREVRYCGRWGLFRRGGGDRSGVTP</sequence>
<gene>
    <name evidence="1" type="ORF">J2Z70_003292</name>
</gene>
<evidence type="ECO:0000313" key="1">
    <source>
        <dbReference type="EMBL" id="MBP2113133.1"/>
    </source>
</evidence>
<reference evidence="1 2" key="1">
    <citation type="submission" date="2021-03" db="EMBL/GenBank/DDBJ databases">
        <title>Genomic Encyclopedia of Type Strains, Phase IV (KMG-IV): sequencing the most valuable type-strain genomes for metagenomic binning, comparative biology and taxonomic classification.</title>
        <authorList>
            <person name="Goeker M."/>
        </authorList>
    </citation>
    <scope>NUCLEOTIDE SEQUENCE [LARGE SCALE GENOMIC DNA]</scope>
    <source>
        <strain evidence="1 2">DSM 101953</strain>
    </source>
</reference>
<protein>
    <recommendedName>
        <fullName evidence="3">Diguanylate phosphodiesterase</fullName>
    </recommendedName>
</protein>
<dbReference type="RefSeq" id="WP_209874834.1">
    <property type="nucleotide sequence ID" value="NZ_JAGGLV010000010.1"/>
</dbReference>
<comment type="caution">
    <text evidence="1">The sequence shown here is derived from an EMBL/GenBank/DDBJ whole genome shotgun (WGS) entry which is preliminary data.</text>
</comment>
<dbReference type="Proteomes" id="UP000773462">
    <property type="component" value="Unassembled WGS sequence"/>
</dbReference>
<proteinExistence type="predicted"/>
<keyword evidence="2" id="KW-1185">Reference proteome</keyword>
<evidence type="ECO:0000313" key="2">
    <source>
        <dbReference type="Proteomes" id="UP000773462"/>
    </source>
</evidence>
<name>A0ABS4NSU6_9BACL</name>
<dbReference type="EMBL" id="JAGGLV010000010">
    <property type="protein sequence ID" value="MBP2113133.1"/>
    <property type="molecule type" value="Genomic_DNA"/>
</dbReference>